<feature type="repeat" description="WD" evidence="3">
    <location>
        <begin position="121"/>
        <end position="162"/>
    </location>
</feature>
<evidence type="ECO:0000256" key="3">
    <source>
        <dbReference type="PROSITE-ProRule" id="PRU00221"/>
    </source>
</evidence>
<accession>A0A0D0D8V2</accession>
<dbReference type="Pfam" id="PF00400">
    <property type="entry name" value="WD40"/>
    <property type="match status" value="6"/>
</dbReference>
<dbReference type="Gene3D" id="2.130.10.10">
    <property type="entry name" value="YVTN repeat-like/Quinoprotein amine dehydrogenase"/>
    <property type="match status" value="2"/>
</dbReference>
<dbReference type="InterPro" id="IPR036322">
    <property type="entry name" value="WD40_repeat_dom_sf"/>
</dbReference>
<feature type="repeat" description="WD" evidence="3">
    <location>
        <begin position="37"/>
        <end position="78"/>
    </location>
</feature>
<dbReference type="PROSITE" id="PS50082">
    <property type="entry name" value="WD_REPEATS_2"/>
    <property type="match status" value="6"/>
</dbReference>
<proteinExistence type="predicted"/>
<dbReference type="OrthoDB" id="2644546at2759"/>
<dbReference type="PANTHER" id="PTHR22847">
    <property type="entry name" value="WD40 REPEAT PROTEIN"/>
    <property type="match status" value="1"/>
</dbReference>
<evidence type="ECO:0000313" key="6">
    <source>
        <dbReference type="Proteomes" id="UP000054538"/>
    </source>
</evidence>
<dbReference type="InterPro" id="IPR015943">
    <property type="entry name" value="WD40/YVTN_repeat-like_dom_sf"/>
</dbReference>
<feature type="compositionally biased region" description="Basic and acidic residues" evidence="4">
    <location>
        <begin position="17"/>
        <end position="28"/>
    </location>
</feature>
<dbReference type="InterPro" id="IPR019775">
    <property type="entry name" value="WD40_repeat_CS"/>
</dbReference>
<dbReference type="InterPro" id="IPR001680">
    <property type="entry name" value="WD40_rpt"/>
</dbReference>
<dbReference type="GO" id="GO:1990234">
    <property type="term" value="C:transferase complex"/>
    <property type="evidence" value="ECO:0007669"/>
    <property type="project" value="UniProtKB-ARBA"/>
</dbReference>
<feature type="repeat" description="WD" evidence="3">
    <location>
        <begin position="250"/>
        <end position="291"/>
    </location>
</feature>
<feature type="compositionally biased region" description="Basic and acidic residues" evidence="4">
    <location>
        <begin position="338"/>
        <end position="347"/>
    </location>
</feature>
<keyword evidence="1 3" id="KW-0853">WD repeat</keyword>
<protein>
    <recommendedName>
        <fullName evidence="7">WD40 repeat-like protein</fullName>
    </recommendedName>
</protein>
<dbReference type="STRING" id="930991.A0A0D0D8V2"/>
<dbReference type="CDD" id="cd00200">
    <property type="entry name" value="WD40"/>
    <property type="match status" value="1"/>
</dbReference>
<evidence type="ECO:0000313" key="5">
    <source>
        <dbReference type="EMBL" id="KIK93392.1"/>
    </source>
</evidence>
<evidence type="ECO:0000256" key="4">
    <source>
        <dbReference type="SAM" id="MobiDB-lite"/>
    </source>
</evidence>
<name>A0A0D0D8V2_9AGAM</name>
<evidence type="ECO:0000256" key="2">
    <source>
        <dbReference type="ARBA" id="ARBA00022737"/>
    </source>
</evidence>
<dbReference type="PROSITE" id="PS50294">
    <property type="entry name" value="WD_REPEATS_REGION"/>
    <property type="match status" value="4"/>
</dbReference>
<dbReference type="Proteomes" id="UP000054538">
    <property type="component" value="Unassembled WGS sequence"/>
</dbReference>
<dbReference type="HOGENOM" id="CLU_000288_57_33_1"/>
<gene>
    <name evidence="5" type="ORF">PAXRUDRAFT_829038</name>
</gene>
<feature type="repeat" description="WD" evidence="3">
    <location>
        <begin position="295"/>
        <end position="333"/>
    </location>
</feature>
<dbReference type="InterPro" id="IPR020472">
    <property type="entry name" value="WD40_PAC1"/>
</dbReference>
<dbReference type="SMART" id="SM00320">
    <property type="entry name" value="WD40"/>
    <property type="match status" value="7"/>
</dbReference>
<feature type="repeat" description="WD" evidence="3">
    <location>
        <begin position="208"/>
        <end position="248"/>
    </location>
</feature>
<evidence type="ECO:0000256" key="1">
    <source>
        <dbReference type="ARBA" id="ARBA00022574"/>
    </source>
</evidence>
<reference evidence="5 6" key="1">
    <citation type="submission" date="2014-04" db="EMBL/GenBank/DDBJ databases">
        <authorList>
            <consortium name="DOE Joint Genome Institute"/>
            <person name="Kuo A."/>
            <person name="Kohler A."/>
            <person name="Jargeat P."/>
            <person name="Nagy L.G."/>
            <person name="Floudas D."/>
            <person name="Copeland A."/>
            <person name="Barry K.W."/>
            <person name="Cichocki N."/>
            <person name="Veneault-Fourrey C."/>
            <person name="LaButti K."/>
            <person name="Lindquist E.A."/>
            <person name="Lipzen A."/>
            <person name="Lundell T."/>
            <person name="Morin E."/>
            <person name="Murat C."/>
            <person name="Sun H."/>
            <person name="Tunlid A."/>
            <person name="Henrissat B."/>
            <person name="Grigoriev I.V."/>
            <person name="Hibbett D.S."/>
            <person name="Martin F."/>
            <person name="Nordberg H.P."/>
            <person name="Cantor M.N."/>
            <person name="Hua S.X."/>
        </authorList>
    </citation>
    <scope>NUCLEOTIDE SEQUENCE [LARGE SCALE GENOMIC DNA]</scope>
    <source>
        <strain evidence="5 6">Ve08.2h10</strain>
    </source>
</reference>
<feature type="region of interest" description="Disordered" evidence="4">
    <location>
        <begin position="338"/>
        <end position="361"/>
    </location>
</feature>
<dbReference type="PRINTS" id="PR00320">
    <property type="entry name" value="GPROTEINBRPT"/>
</dbReference>
<dbReference type="EMBL" id="KN825189">
    <property type="protein sequence ID" value="KIK93392.1"/>
    <property type="molecule type" value="Genomic_DNA"/>
</dbReference>
<dbReference type="PROSITE" id="PS00678">
    <property type="entry name" value="WD_REPEATS_1"/>
    <property type="match status" value="3"/>
</dbReference>
<dbReference type="SUPFAM" id="SSF50978">
    <property type="entry name" value="WD40 repeat-like"/>
    <property type="match status" value="1"/>
</dbReference>
<dbReference type="PANTHER" id="PTHR22847:SF637">
    <property type="entry name" value="WD REPEAT DOMAIN 5B"/>
    <property type="match status" value="1"/>
</dbReference>
<evidence type="ECO:0008006" key="7">
    <source>
        <dbReference type="Google" id="ProtNLM"/>
    </source>
</evidence>
<dbReference type="AlphaFoldDB" id="A0A0D0D8V2"/>
<feature type="region of interest" description="Disordered" evidence="4">
    <location>
        <begin position="9"/>
        <end position="29"/>
    </location>
</feature>
<keyword evidence="2" id="KW-0677">Repeat</keyword>
<feature type="repeat" description="WD" evidence="3">
    <location>
        <begin position="79"/>
        <end position="120"/>
    </location>
</feature>
<dbReference type="InParanoid" id="A0A0D0D8V2"/>
<keyword evidence="6" id="KW-1185">Reference proteome</keyword>
<sequence>MAKDLYTRALGQTGAEHAPDSSEREQPHRHLQPLHILEGHTKLVYSLASIPDSDLFISGSYDGTCRVWNAKDGGEVGKRMVHGESIHAIVVSRDGKTMASGGNGRKIVVWSLESREKIIEWKTSSNFVWSLAMSQNSQTLASGHGDGNVMLWNASTGDPIFGPYKLHAGGVHALSFFANESQIVSASFGSSHIRATYCRSGEDVIPPFKAHDKGVRSLVQLPNGQLISASKDRAIKFWDTSNSSPLMATSRRHTSSVFALAISSDGKLLASASLDQTVKLWKTTTHKQIDASLFHPTPLLSVALSSDGYYLAAAGYDHKLYIWNLETINRVAKVIDKPEREDPKSDSASDVPNWLNLPATQPPDMSREIAQVSPDAFFGGMEVRCSIYPAMNN</sequence>
<reference evidence="6" key="2">
    <citation type="submission" date="2015-01" db="EMBL/GenBank/DDBJ databases">
        <title>Evolutionary Origins and Diversification of the Mycorrhizal Mutualists.</title>
        <authorList>
            <consortium name="DOE Joint Genome Institute"/>
            <consortium name="Mycorrhizal Genomics Consortium"/>
            <person name="Kohler A."/>
            <person name="Kuo A."/>
            <person name="Nagy L.G."/>
            <person name="Floudas D."/>
            <person name="Copeland A."/>
            <person name="Barry K.W."/>
            <person name="Cichocki N."/>
            <person name="Veneault-Fourrey C."/>
            <person name="LaButti K."/>
            <person name="Lindquist E.A."/>
            <person name="Lipzen A."/>
            <person name="Lundell T."/>
            <person name="Morin E."/>
            <person name="Murat C."/>
            <person name="Riley R."/>
            <person name="Ohm R."/>
            <person name="Sun H."/>
            <person name="Tunlid A."/>
            <person name="Henrissat B."/>
            <person name="Grigoriev I.V."/>
            <person name="Hibbett D.S."/>
            <person name="Martin F."/>
        </authorList>
    </citation>
    <scope>NUCLEOTIDE SEQUENCE [LARGE SCALE GENOMIC DNA]</scope>
    <source>
        <strain evidence="6">Ve08.2h10</strain>
    </source>
</reference>
<organism evidence="5 6">
    <name type="scientific">Paxillus rubicundulus Ve08.2h10</name>
    <dbReference type="NCBI Taxonomy" id="930991"/>
    <lineage>
        <taxon>Eukaryota</taxon>
        <taxon>Fungi</taxon>
        <taxon>Dikarya</taxon>
        <taxon>Basidiomycota</taxon>
        <taxon>Agaricomycotina</taxon>
        <taxon>Agaricomycetes</taxon>
        <taxon>Agaricomycetidae</taxon>
        <taxon>Boletales</taxon>
        <taxon>Paxilineae</taxon>
        <taxon>Paxillaceae</taxon>
        <taxon>Paxillus</taxon>
    </lineage>
</organism>